<dbReference type="Pfam" id="PF05036">
    <property type="entry name" value="SPOR"/>
    <property type="match status" value="1"/>
</dbReference>
<dbReference type="GO" id="GO:0071555">
    <property type="term" value="P:cell wall organization"/>
    <property type="evidence" value="ECO:0007669"/>
    <property type="project" value="UniProtKB-KW"/>
</dbReference>
<feature type="active site" description="Proton acceptor" evidence="7">
    <location>
        <position position="75"/>
    </location>
</feature>
<keyword evidence="5" id="KW-0573">Peptidoglycan synthesis</keyword>
<evidence type="ECO:0000313" key="12">
    <source>
        <dbReference type="EMBL" id="MBB3972127.1"/>
    </source>
</evidence>
<keyword evidence="3 12" id="KW-0378">Hydrolase</keyword>
<sequence>MAAAGVLTGAIFATVDSAEARSKKRHSSQHKARIAPAATFTGASNYAALVVDAKTGAVLYEKNADNLRFPASVTKVMTLYLVFEDLERSRISLDSRITMSANCAAAAPSKLGLRPGQSLRVEDGIKALVTKSANDVACAFAENLEGSEAGFADRMTRKARAVGMSKTVFRNASGLPNPTHVSTARDLVTLGRAIQDRFPRYYGYFGTRVFNFAGRTMPNHNKLLGRVEGVDGIKTGYTNASGFNLLTSVKSQGRSIVAVVMGGRTGPSRDAHMRELIALNLPKAQSGSRTAPLVAENDRGSRSTRPAVMASVPTPLPLPAPLMPVREQQVADVPVPLPSPAPVASGATPKAVARALPPAEEPVAVASLPVEPEPAPAVAEVGQPMRWVVGNQPSVTGSVARKPDPVVAAVIEDREEAPARPVRVASATRDLDVAPRPAPTAERAPVRSGWMIQIGATTAPDQAQQLLSNAKAKGGAVLKRAEPFTETFTKGETTYYRARFAGLNERTAGAACKALKRSSVSCFAIKN</sequence>
<keyword evidence="12" id="KW-0645">Protease</keyword>
<gene>
    <name evidence="12" type="ORF">GGR24_000760</name>
</gene>
<proteinExistence type="inferred from homology"/>
<dbReference type="GO" id="GO:0006508">
    <property type="term" value="P:proteolysis"/>
    <property type="evidence" value="ECO:0007669"/>
    <property type="project" value="InterPro"/>
</dbReference>
<dbReference type="EC" id="3.4.16.4" evidence="12"/>
<dbReference type="EMBL" id="JACIDR010000001">
    <property type="protein sequence ID" value="MBB3972127.1"/>
    <property type="molecule type" value="Genomic_DNA"/>
</dbReference>
<evidence type="ECO:0000256" key="5">
    <source>
        <dbReference type="ARBA" id="ARBA00022984"/>
    </source>
</evidence>
<dbReference type="InterPro" id="IPR036680">
    <property type="entry name" value="SPOR-like_sf"/>
</dbReference>
<keyword evidence="13" id="KW-1185">Reference proteome</keyword>
<dbReference type="Pfam" id="PF00768">
    <property type="entry name" value="Peptidase_S11"/>
    <property type="match status" value="1"/>
</dbReference>
<evidence type="ECO:0000256" key="9">
    <source>
        <dbReference type="RuleBase" id="RU004016"/>
    </source>
</evidence>
<dbReference type="PRINTS" id="PR00725">
    <property type="entry name" value="DADACBPTASE1"/>
</dbReference>
<dbReference type="PANTHER" id="PTHR21581">
    <property type="entry name" value="D-ALANYL-D-ALANINE CARBOXYPEPTIDASE"/>
    <property type="match status" value="1"/>
</dbReference>
<keyword evidence="6" id="KW-0961">Cell wall biogenesis/degradation</keyword>
<evidence type="ECO:0000256" key="8">
    <source>
        <dbReference type="PIRSR" id="PIRSR618044-2"/>
    </source>
</evidence>
<dbReference type="GO" id="GO:0009252">
    <property type="term" value="P:peptidoglycan biosynthetic process"/>
    <property type="evidence" value="ECO:0007669"/>
    <property type="project" value="UniProtKB-KW"/>
</dbReference>
<evidence type="ECO:0000256" key="10">
    <source>
        <dbReference type="SAM" id="MobiDB-lite"/>
    </source>
</evidence>
<dbReference type="GO" id="GO:0009002">
    <property type="term" value="F:serine-type D-Ala-D-Ala carboxypeptidase activity"/>
    <property type="evidence" value="ECO:0007669"/>
    <property type="project" value="UniProtKB-EC"/>
</dbReference>
<dbReference type="InterPro" id="IPR001967">
    <property type="entry name" value="Peptidase_S11_N"/>
</dbReference>
<comment type="similarity">
    <text evidence="1 9">Belongs to the peptidase S11 family.</text>
</comment>
<dbReference type="GO" id="GO:0042834">
    <property type="term" value="F:peptidoglycan binding"/>
    <property type="evidence" value="ECO:0007669"/>
    <property type="project" value="InterPro"/>
</dbReference>
<keyword evidence="2" id="KW-0732">Signal</keyword>
<reference evidence="12 13" key="1">
    <citation type="submission" date="2020-08" db="EMBL/GenBank/DDBJ databases">
        <title>Genomic Encyclopedia of Type Strains, Phase IV (KMG-IV): sequencing the most valuable type-strain genomes for metagenomic binning, comparative biology and taxonomic classification.</title>
        <authorList>
            <person name="Goeker M."/>
        </authorList>
    </citation>
    <scope>NUCLEOTIDE SEQUENCE [LARGE SCALE GENOMIC DNA]</scope>
    <source>
        <strain evidence="12 13">DSM 25481</strain>
    </source>
</reference>
<evidence type="ECO:0000256" key="3">
    <source>
        <dbReference type="ARBA" id="ARBA00022801"/>
    </source>
</evidence>
<dbReference type="Gene3D" id="3.30.70.1070">
    <property type="entry name" value="Sporulation related repeat"/>
    <property type="match status" value="1"/>
</dbReference>
<dbReference type="InterPro" id="IPR007730">
    <property type="entry name" value="SPOR-like_dom"/>
</dbReference>
<evidence type="ECO:0000256" key="1">
    <source>
        <dbReference type="ARBA" id="ARBA00007164"/>
    </source>
</evidence>
<dbReference type="InterPro" id="IPR018044">
    <property type="entry name" value="Peptidase_S11"/>
</dbReference>
<dbReference type="PANTHER" id="PTHR21581:SF6">
    <property type="entry name" value="TRAFFICKING PROTEIN PARTICLE COMPLEX SUBUNIT 12"/>
    <property type="match status" value="1"/>
</dbReference>
<evidence type="ECO:0000256" key="4">
    <source>
        <dbReference type="ARBA" id="ARBA00022960"/>
    </source>
</evidence>
<dbReference type="Gene3D" id="3.40.710.10">
    <property type="entry name" value="DD-peptidase/beta-lactamase superfamily"/>
    <property type="match status" value="1"/>
</dbReference>
<protein>
    <submittedName>
        <fullName evidence="12">D-alanyl-D-alanine carboxypeptidase</fullName>
        <ecNumber evidence="12">3.4.16.4</ecNumber>
    </submittedName>
</protein>
<evidence type="ECO:0000256" key="6">
    <source>
        <dbReference type="ARBA" id="ARBA00023316"/>
    </source>
</evidence>
<dbReference type="GO" id="GO:0008360">
    <property type="term" value="P:regulation of cell shape"/>
    <property type="evidence" value="ECO:0007669"/>
    <property type="project" value="UniProtKB-KW"/>
</dbReference>
<dbReference type="RefSeq" id="WP_343066181.1">
    <property type="nucleotide sequence ID" value="NZ_JACIDR010000001.1"/>
</dbReference>
<evidence type="ECO:0000313" key="13">
    <source>
        <dbReference type="Proteomes" id="UP000528964"/>
    </source>
</evidence>
<evidence type="ECO:0000259" key="11">
    <source>
        <dbReference type="PROSITE" id="PS51724"/>
    </source>
</evidence>
<feature type="active site" description="Acyl-ester intermediate" evidence="7">
    <location>
        <position position="72"/>
    </location>
</feature>
<dbReference type="AlphaFoldDB" id="A0A7W6CXM2"/>
<feature type="domain" description="SPOR" evidence="11">
    <location>
        <begin position="444"/>
        <end position="527"/>
    </location>
</feature>
<dbReference type="InterPro" id="IPR012338">
    <property type="entry name" value="Beta-lactam/transpept-like"/>
</dbReference>
<dbReference type="SUPFAM" id="SSF56601">
    <property type="entry name" value="beta-lactamase/transpeptidase-like"/>
    <property type="match status" value="1"/>
</dbReference>
<feature type="region of interest" description="Disordered" evidence="10">
    <location>
        <begin position="287"/>
        <end position="312"/>
    </location>
</feature>
<keyword evidence="12" id="KW-0121">Carboxypeptidase</keyword>
<evidence type="ECO:0000256" key="2">
    <source>
        <dbReference type="ARBA" id="ARBA00022729"/>
    </source>
</evidence>
<dbReference type="PROSITE" id="PS51724">
    <property type="entry name" value="SPOR"/>
    <property type="match status" value="1"/>
</dbReference>
<name>A0A7W6CXM2_9HYPH</name>
<keyword evidence="4" id="KW-0133">Cell shape</keyword>
<feature type="binding site" evidence="8">
    <location>
        <position position="234"/>
    </location>
    <ligand>
        <name>substrate</name>
    </ligand>
</feature>
<comment type="caution">
    <text evidence="12">The sequence shown here is derived from an EMBL/GenBank/DDBJ whole genome shotgun (WGS) entry which is preliminary data.</text>
</comment>
<dbReference type="Proteomes" id="UP000528964">
    <property type="component" value="Unassembled WGS sequence"/>
</dbReference>
<accession>A0A7W6CXM2</accession>
<evidence type="ECO:0000256" key="7">
    <source>
        <dbReference type="PIRSR" id="PIRSR618044-1"/>
    </source>
</evidence>
<organism evidence="12 13">
    <name type="scientific">Hansschlegelia beijingensis</name>
    <dbReference type="NCBI Taxonomy" id="1133344"/>
    <lineage>
        <taxon>Bacteria</taxon>
        <taxon>Pseudomonadati</taxon>
        <taxon>Pseudomonadota</taxon>
        <taxon>Alphaproteobacteria</taxon>
        <taxon>Hyphomicrobiales</taxon>
        <taxon>Methylopilaceae</taxon>
        <taxon>Hansschlegelia</taxon>
    </lineage>
</organism>
<feature type="active site" evidence="7">
    <location>
        <position position="132"/>
    </location>
</feature>